<dbReference type="GO" id="GO:0031965">
    <property type="term" value="C:nuclear membrane"/>
    <property type="evidence" value="ECO:0007669"/>
    <property type="project" value="UniProtKB-SubCell"/>
</dbReference>
<dbReference type="EMBL" id="KZ819602">
    <property type="protein sequence ID" value="PWN36924.1"/>
    <property type="molecule type" value="Genomic_DNA"/>
</dbReference>
<feature type="region of interest" description="Disordered" evidence="6">
    <location>
        <begin position="106"/>
        <end position="142"/>
    </location>
</feature>
<organism evidence="8 9">
    <name type="scientific">Meira miltonrushii</name>
    <dbReference type="NCBI Taxonomy" id="1280837"/>
    <lineage>
        <taxon>Eukaryota</taxon>
        <taxon>Fungi</taxon>
        <taxon>Dikarya</taxon>
        <taxon>Basidiomycota</taxon>
        <taxon>Ustilaginomycotina</taxon>
        <taxon>Exobasidiomycetes</taxon>
        <taxon>Exobasidiales</taxon>
        <taxon>Brachybasidiaceae</taxon>
        <taxon>Meira</taxon>
    </lineage>
</organism>
<feature type="compositionally biased region" description="Low complexity" evidence="6">
    <location>
        <begin position="749"/>
        <end position="765"/>
    </location>
</feature>
<dbReference type="CDD" id="cd08061">
    <property type="entry name" value="MPN_NPL4"/>
    <property type="match status" value="1"/>
</dbReference>
<evidence type="ECO:0000313" key="8">
    <source>
        <dbReference type="EMBL" id="PWN36924.1"/>
    </source>
</evidence>
<evidence type="ECO:0000256" key="5">
    <source>
        <dbReference type="ARBA" id="ARBA00024703"/>
    </source>
</evidence>
<feature type="compositionally biased region" description="Polar residues" evidence="6">
    <location>
        <begin position="127"/>
        <end position="139"/>
    </location>
</feature>
<dbReference type="InterPro" id="IPR007716">
    <property type="entry name" value="NPL4_Zn-bd_put"/>
</dbReference>
<comment type="similarity">
    <text evidence="3">Belongs to the NPL4 family.</text>
</comment>
<reference evidence="8 9" key="1">
    <citation type="journal article" date="2018" name="Mol. Biol. Evol.">
        <title>Broad Genomic Sampling Reveals a Smut Pathogenic Ancestry of the Fungal Clade Ustilaginomycotina.</title>
        <authorList>
            <person name="Kijpornyongpan T."/>
            <person name="Mondo S.J."/>
            <person name="Barry K."/>
            <person name="Sandor L."/>
            <person name="Lee J."/>
            <person name="Lipzen A."/>
            <person name="Pangilinan J."/>
            <person name="LaButti K."/>
            <person name="Hainaut M."/>
            <person name="Henrissat B."/>
            <person name="Grigoriev I.V."/>
            <person name="Spatafora J.W."/>
            <person name="Aime M.C."/>
        </authorList>
    </citation>
    <scope>NUCLEOTIDE SEQUENCE [LARGE SCALE GENOMIC DNA]</scope>
    <source>
        <strain evidence="8 9">MCA 3882</strain>
    </source>
</reference>
<dbReference type="AlphaFoldDB" id="A0A316VI34"/>
<feature type="compositionally biased region" description="Gly residues" evidence="6">
    <location>
        <begin position="661"/>
        <end position="677"/>
    </location>
</feature>
<evidence type="ECO:0000313" key="9">
    <source>
        <dbReference type="Proteomes" id="UP000245771"/>
    </source>
</evidence>
<dbReference type="OrthoDB" id="10251089at2759"/>
<dbReference type="Pfam" id="PF11543">
    <property type="entry name" value="UN_NPL4"/>
    <property type="match status" value="1"/>
</dbReference>
<dbReference type="InterPro" id="IPR037518">
    <property type="entry name" value="MPN"/>
</dbReference>
<dbReference type="Gene3D" id="3.10.20.90">
    <property type="entry name" value="Phosphatidylinositol 3-kinase Catalytic Subunit, Chain A, domain 1"/>
    <property type="match status" value="1"/>
</dbReference>
<dbReference type="GO" id="GO:0031625">
    <property type="term" value="F:ubiquitin protein ligase binding"/>
    <property type="evidence" value="ECO:0007669"/>
    <property type="project" value="TreeGrafter"/>
</dbReference>
<dbReference type="Pfam" id="PF05020">
    <property type="entry name" value="zf-NPL4"/>
    <property type="match status" value="1"/>
</dbReference>
<sequence>MTTLTFVTTSSYDSRKDIMLVRVRSKDGTFRFPLEPTDDAAKLIEQVLQTTQNADHTTLTLSNQPRGGEMRAEDLKGTTLASLGIAHGHLLYANYSEASAPSTSASVTTETAGSGSAPATSSTNGAQSNASNGTASITTAKKPWETVKEDAVDTFWEAQDGKIPRSKDPKFCRHGDKAMCDYCMPLEPYDENFRLENSIKHLSFHAYLRKRDIATNKPSRSYIPPLEEEDYNVKIPCPSEQHPDWPAGICTKCQPSAITLQRQPYRMVDHVEFAHPQLIENLLNFWRSTGLQRFGFLIGRYEPYDKVPMGIKAVVEAIAEPPQEGDADGLTLGVPWEDAGRIENLAQSCGNMSIVGMIYTDLSPLDPTFQDPEAAGKVLCKRHKDSFFLSGCEVLFSSTLQKSNPNPSRFSASGKYNSKFVTCVISGTEEGAIDVSAYQISEQGMAMVSADMIEASVNPNIIRVRPSEGKRYVPEVFYRYKNEYKIDVKESAKPTFPVEYLLITATHGFPNEPTPVFLSSKFPIENRPGLHDQNLTKALTSINSVLAGQELFPIGYAAMLNDAKGKGKMDINPELETVREKLVGILSDWHLICFLDTCGILDKDDIQALCKVAVSHDHRVDLDELLQKTGWQTLSAIAKESAPQPQDADAEDLAAIAAMDGGGNAKSNQPGGGGTGAYAGKVGDVRGAVPESPKRQAPVTRSTAPSHQPSGSRADSPILYTGSDEGDADFDFVPDDDDELDEDEDMFEDAASSTAHGASATRRTGSTQASRPESPVHVPAPPAAAPPPVTSSVKACPHCTFENDAAATDCDVCGLPL</sequence>
<dbReference type="GeneID" id="37019883"/>
<name>A0A316VI34_9BASI</name>
<dbReference type="InterPro" id="IPR024682">
    <property type="entry name" value="Npl4_Ub-like_dom"/>
</dbReference>
<feature type="compositionally biased region" description="Pro residues" evidence="6">
    <location>
        <begin position="778"/>
        <end position="789"/>
    </location>
</feature>
<evidence type="ECO:0000256" key="6">
    <source>
        <dbReference type="SAM" id="MobiDB-lite"/>
    </source>
</evidence>
<dbReference type="PANTHER" id="PTHR12710:SF0">
    <property type="entry name" value="NUCLEAR PROTEIN LOCALIZATION PROTEIN 4 HOMOLOG"/>
    <property type="match status" value="1"/>
</dbReference>
<keyword evidence="9" id="KW-1185">Reference proteome</keyword>
<dbReference type="Pfam" id="PF05021">
    <property type="entry name" value="NPL4"/>
    <property type="match status" value="1"/>
</dbReference>
<dbReference type="InParanoid" id="A0A316VI34"/>
<feature type="compositionally biased region" description="Polar residues" evidence="6">
    <location>
        <begin position="699"/>
        <end position="713"/>
    </location>
</feature>
<dbReference type="STRING" id="1280837.A0A316VI34"/>
<feature type="compositionally biased region" description="Acidic residues" evidence="6">
    <location>
        <begin position="724"/>
        <end position="748"/>
    </location>
</feature>
<dbReference type="GO" id="GO:0006511">
    <property type="term" value="P:ubiquitin-dependent protein catabolic process"/>
    <property type="evidence" value="ECO:0007669"/>
    <property type="project" value="InterPro"/>
</dbReference>
<feature type="region of interest" description="Disordered" evidence="6">
    <location>
        <begin position="661"/>
        <end position="794"/>
    </location>
</feature>
<evidence type="ECO:0000256" key="2">
    <source>
        <dbReference type="ARBA" id="ARBA00004556"/>
    </source>
</evidence>
<dbReference type="PANTHER" id="PTHR12710">
    <property type="entry name" value="NUCLEAR PROTEIN LOCALIZATION 4"/>
    <property type="match status" value="1"/>
</dbReference>
<feature type="domain" description="MPN" evidence="7">
    <location>
        <begin position="271"/>
        <end position="416"/>
    </location>
</feature>
<accession>A0A316VI34</accession>
<dbReference type="GO" id="GO:0043130">
    <property type="term" value="F:ubiquitin binding"/>
    <property type="evidence" value="ECO:0007669"/>
    <property type="project" value="TreeGrafter"/>
</dbReference>
<evidence type="ECO:0000256" key="3">
    <source>
        <dbReference type="ARBA" id="ARBA00011025"/>
    </source>
</evidence>
<evidence type="ECO:0000259" key="7">
    <source>
        <dbReference type="PROSITE" id="PS50249"/>
    </source>
</evidence>
<evidence type="ECO:0000256" key="4">
    <source>
        <dbReference type="ARBA" id="ARBA00019709"/>
    </source>
</evidence>
<dbReference type="GO" id="GO:0048471">
    <property type="term" value="C:perinuclear region of cytoplasm"/>
    <property type="evidence" value="ECO:0007669"/>
    <property type="project" value="UniProtKB-SubCell"/>
</dbReference>
<proteinExistence type="inferred from homology"/>
<dbReference type="SUPFAM" id="SSF54236">
    <property type="entry name" value="Ubiquitin-like"/>
    <property type="match status" value="1"/>
</dbReference>
<gene>
    <name evidence="8" type="ORF">FA14DRAFT_159211</name>
</gene>
<dbReference type="InterPro" id="IPR016563">
    <property type="entry name" value="Npl4"/>
</dbReference>
<dbReference type="FunCoup" id="A0A316VI34">
    <property type="interactions" value="684"/>
</dbReference>
<dbReference type="RefSeq" id="XP_025357226.1">
    <property type="nucleotide sequence ID" value="XM_025498102.1"/>
</dbReference>
<dbReference type="PROSITE" id="PS50249">
    <property type="entry name" value="MPN"/>
    <property type="match status" value="1"/>
</dbReference>
<dbReference type="InterPro" id="IPR007717">
    <property type="entry name" value="NPL4_C"/>
</dbReference>
<comment type="subcellular location">
    <subcellularLocation>
        <location evidence="2">Cytoplasm</location>
        <location evidence="2">Perinuclear region</location>
    </subcellularLocation>
    <subcellularLocation>
        <location evidence="1">Nucleus membrane</location>
        <topology evidence="1">Peripheral membrane protein</topology>
        <orientation evidence="1">Cytoplasmic side</orientation>
    </subcellularLocation>
</comment>
<comment type="function">
    <text evidence="5">Involved in the import of nuclear-targeted proteins into the nucleus and the export of poly(A) RNA out of the nucleus. Has a role in the endoplasmic reticulum-associated degradation (ERAD) pathway.</text>
</comment>
<dbReference type="Proteomes" id="UP000245771">
    <property type="component" value="Unassembled WGS sequence"/>
</dbReference>
<protein>
    <recommendedName>
        <fullName evidence="4">Nuclear protein localization protein 4</fullName>
    </recommendedName>
</protein>
<dbReference type="InterPro" id="IPR029071">
    <property type="entry name" value="Ubiquitin-like_domsf"/>
</dbReference>
<evidence type="ECO:0000256" key="1">
    <source>
        <dbReference type="ARBA" id="ARBA00004335"/>
    </source>
</evidence>
<feature type="compositionally biased region" description="Low complexity" evidence="6">
    <location>
        <begin position="106"/>
        <end position="126"/>
    </location>
</feature>